<name>A0A831RT59_9GAMM</name>
<feature type="non-terminal residue" evidence="1">
    <location>
        <position position="143"/>
    </location>
</feature>
<accession>A0A831RT59</accession>
<dbReference type="AlphaFoldDB" id="A0A831RT59"/>
<evidence type="ECO:0008006" key="2">
    <source>
        <dbReference type="Google" id="ProtNLM"/>
    </source>
</evidence>
<dbReference type="SUPFAM" id="SSF52540">
    <property type="entry name" value="P-loop containing nucleoside triphosphate hydrolases"/>
    <property type="match status" value="1"/>
</dbReference>
<gene>
    <name evidence="1" type="ORF">ENJ12_01025</name>
</gene>
<dbReference type="InterPro" id="IPR005331">
    <property type="entry name" value="Sulfotransferase"/>
</dbReference>
<dbReference type="Gene3D" id="3.40.50.300">
    <property type="entry name" value="P-loop containing nucleotide triphosphate hydrolases"/>
    <property type="match status" value="1"/>
</dbReference>
<dbReference type="GO" id="GO:0008146">
    <property type="term" value="F:sulfotransferase activity"/>
    <property type="evidence" value="ECO:0007669"/>
    <property type="project" value="InterPro"/>
</dbReference>
<protein>
    <recommendedName>
        <fullName evidence="2">Sulfotransferase family protein</fullName>
    </recommendedName>
</protein>
<comment type="caution">
    <text evidence="1">The sequence shown here is derived from an EMBL/GenBank/DDBJ whole genome shotgun (WGS) entry which is preliminary data.</text>
</comment>
<dbReference type="Pfam" id="PF03567">
    <property type="entry name" value="Sulfotransfer_2"/>
    <property type="match status" value="1"/>
</dbReference>
<proteinExistence type="predicted"/>
<organism evidence="1">
    <name type="scientific">Thiolapillus brandeum</name>
    <dbReference type="NCBI Taxonomy" id="1076588"/>
    <lineage>
        <taxon>Bacteria</taxon>
        <taxon>Pseudomonadati</taxon>
        <taxon>Pseudomonadota</taxon>
        <taxon>Gammaproteobacteria</taxon>
        <taxon>Chromatiales</taxon>
        <taxon>Sedimenticolaceae</taxon>
        <taxon>Thiolapillus</taxon>
    </lineage>
</organism>
<dbReference type="InterPro" id="IPR027417">
    <property type="entry name" value="P-loop_NTPase"/>
</dbReference>
<dbReference type="EMBL" id="DRLF01000039">
    <property type="protein sequence ID" value="HEC05409.1"/>
    <property type="molecule type" value="Genomic_DNA"/>
</dbReference>
<dbReference type="Proteomes" id="UP000886339">
    <property type="component" value="Unassembled WGS sequence"/>
</dbReference>
<sequence>MNVERKVVFVHIPKTGGQSMLPVWYRHRIPVIGHDIRQPDYMSLARFKADMDPDCFAFAFVRNPWDRLVSTFFYLKKGGDNEDDRKDAEKYLPYEDFRTFVLEAFRGREIFEQLHLRPQYTWLSDGDRLVVDSVGRFEDLQAH</sequence>
<evidence type="ECO:0000313" key="1">
    <source>
        <dbReference type="EMBL" id="HEC05409.1"/>
    </source>
</evidence>
<reference evidence="1" key="1">
    <citation type="journal article" date="2020" name="mSystems">
        <title>Genome- and Community-Level Interaction Insights into Carbon Utilization and Element Cycling Functions of Hydrothermarchaeota in Hydrothermal Sediment.</title>
        <authorList>
            <person name="Zhou Z."/>
            <person name="Liu Y."/>
            <person name="Xu W."/>
            <person name="Pan J."/>
            <person name="Luo Z.H."/>
            <person name="Li M."/>
        </authorList>
    </citation>
    <scope>NUCLEOTIDE SEQUENCE [LARGE SCALE GENOMIC DNA]</scope>
    <source>
        <strain evidence="1">HyVt-458</strain>
    </source>
</reference>
<dbReference type="GO" id="GO:0016020">
    <property type="term" value="C:membrane"/>
    <property type="evidence" value="ECO:0007669"/>
    <property type="project" value="InterPro"/>
</dbReference>